<dbReference type="PANTHER" id="PTHR11373">
    <property type="entry name" value="DEOXYNUCLEOSIDE TRIPHOSPHATE TRIPHOSPHOHYDROLASE"/>
    <property type="match status" value="1"/>
</dbReference>
<proteinExistence type="inferred from homology"/>
<evidence type="ECO:0000256" key="1">
    <source>
        <dbReference type="ARBA" id="ARBA00022801"/>
    </source>
</evidence>
<protein>
    <recommendedName>
        <fullName evidence="2">Deoxyguanosinetriphosphate triphosphohydrolase-like protein</fullName>
    </recommendedName>
</protein>
<dbReference type="SMART" id="SM00471">
    <property type="entry name" value="HDc"/>
    <property type="match status" value="1"/>
</dbReference>
<dbReference type="NCBIfam" id="NF002328">
    <property type="entry name" value="PRK01286.1-3"/>
    <property type="match status" value="1"/>
</dbReference>
<accession>A0ABZ2HCR3</accession>
<name>A0ABZ2HCR3_9RHOB</name>
<dbReference type="InterPro" id="IPR006674">
    <property type="entry name" value="HD_domain"/>
</dbReference>
<dbReference type="InterPro" id="IPR050135">
    <property type="entry name" value="dGTPase-like"/>
</dbReference>
<evidence type="ECO:0000313" key="4">
    <source>
        <dbReference type="EMBL" id="WWR45280.1"/>
    </source>
</evidence>
<dbReference type="InterPro" id="IPR003607">
    <property type="entry name" value="HD/PDEase_dom"/>
</dbReference>
<evidence type="ECO:0000313" key="5">
    <source>
        <dbReference type="Proteomes" id="UP001364156"/>
    </source>
</evidence>
<dbReference type="Pfam" id="PF01966">
    <property type="entry name" value="HD"/>
    <property type="match status" value="1"/>
</dbReference>
<dbReference type="RefSeq" id="WP_338548230.1">
    <property type="nucleotide sequence ID" value="NZ_CP146069.1"/>
</dbReference>
<sequence length="389" mass="44054">MTKPYASDPDRARPRLVAEEESAFRSCFQRDRDRIIHSSAFRRLKHKTQVFVEHEGDYFRTRLTHSIEVAQVARTISGALGLNVELTEAVALAHDLGHTPFGHTGEDALNALMALYGGFDHNAQAIRIVTSLERHYAEFDGLNLTWDTLEGIAKHNGPVTGELPYALADYNTLHDLELHSFASAEAQVAALADDIAYNNHDLHDGLRARLFTEDDIRDLPMVGPCFDTVDQRYPGLDAYRRRHEALRRVFGEMVADVIETSRSKLQETGVKTTDDIRHLGQPAILFSDQVAADMKTIKSFLFKHMYRAPKVTEMRQRVTRVVEELFPFYMSKPEFLPKRWQNDVAQAKTEIELARLVSDYIAGMTDRYALESHKRLLGGDDSAVAREGV</sequence>
<comment type="similarity">
    <text evidence="2">Belongs to the dGTPase family. Type 2 subfamily.</text>
</comment>
<dbReference type="Proteomes" id="UP001364156">
    <property type="component" value="Chromosome"/>
</dbReference>
<dbReference type="InterPro" id="IPR006261">
    <property type="entry name" value="dGTPase"/>
</dbReference>
<dbReference type="HAMAP" id="MF_01212">
    <property type="entry name" value="dGTPase_type2"/>
    <property type="match status" value="1"/>
</dbReference>
<dbReference type="Pfam" id="PF13286">
    <property type="entry name" value="HD_assoc"/>
    <property type="match status" value="1"/>
</dbReference>
<dbReference type="NCBIfam" id="TIGR01353">
    <property type="entry name" value="dGTP_triPase"/>
    <property type="match status" value="1"/>
</dbReference>
<dbReference type="PROSITE" id="PS51831">
    <property type="entry name" value="HD"/>
    <property type="match status" value="1"/>
</dbReference>
<evidence type="ECO:0000259" key="3">
    <source>
        <dbReference type="PROSITE" id="PS51831"/>
    </source>
</evidence>
<dbReference type="NCBIfam" id="NF002326">
    <property type="entry name" value="PRK01286.1-1"/>
    <property type="match status" value="1"/>
</dbReference>
<gene>
    <name evidence="4" type="ORF">RZ517_10725</name>
</gene>
<organism evidence="4 5">
    <name type="scientific">Roseovarius phycicola</name>
    <dbReference type="NCBI Taxonomy" id="3080976"/>
    <lineage>
        <taxon>Bacteria</taxon>
        <taxon>Pseudomonadati</taxon>
        <taxon>Pseudomonadota</taxon>
        <taxon>Alphaproteobacteria</taxon>
        <taxon>Rhodobacterales</taxon>
        <taxon>Roseobacteraceae</taxon>
        <taxon>Roseovarius</taxon>
    </lineage>
</organism>
<feature type="domain" description="HD" evidence="3">
    <location>
        <begin position="62"/>
        <end position="198"/>
    </location>
</feature>
<evidence type="ECO:0000256" key="2">
    <source>
        <dbReference type="HAMAP-Rule" id="MF_01212"/>
    </source>
</evidence>
<keyword evidence="5" id="KW-1185">Reference proteome</keyword>
<dbReference type="InterPro" id="IPR023023">
    <property type="entry name" value="dNTPase_2"/>
</dbReference>
<dbReference type="PANTHER" id="PTHR11373:SF43">
    <property type="entry name" value="DEOXYGUANOSINETRIPHOSPHATE TRIPHOSPHOHYDROLASE-LIKE PROTEIN"/>
    <property type="match status" value="1"/>
</dbReference>
<dbReference type="Gene3D" id="1.10.3210.10">
    <property type="entry name" value="Hypothetical protein af1432"/>
    <property type="match status" value="1"/>
</dbReference>
<dbReference type="EMBL" id="CP146069">
    <property type="protein sequence ID" value="WWR45280.1"/>
    <property type="molecule type" value="Genomic_DNA"/>
</dbReference>
<reference evidence="4 5" key="1">
    <citation type="submission" date="2023-10" db="EMBL/GenBank/DDBJ databases">
        <title>Roseovarius strain S88 nov., isolated from a marine algae.</title>
        <authorList>
            <person name="Lee M.W."/>
            <person name="Lee J.K."/>
            <person name="Kim J.M."/>
            <person name="Choi D.G."/>
            <person name="Baek J.H."/>
            <person name="Bayburt H."/>
            <person name="Jung J.J."/>
            <person name="Han D.M."/>
            <person name="Jeon C.O."/>
        </authorList>
    </citation>
    <scope>NUCLEOTIDE SEQUENCE [LARGE SCALE GENOMIC DNA]</scope>
    <source>
        <strain evidence="4 5">S88</strain>
    </source>
</reference>
<dbReference type="SUPFAM" id="SSF109604">
    <property type="entry name" value="HD-domain/PDEase-like"/>
    <property type="match status" value="1"/>
</dbReference>
<keyword evidence="1 2" id="KW-0378">Hydrolase</keyword>
<dbReference type="CDD" id="cd00077">
    <property type="entry name" value="HDc"/>
    <property type="match status" value="1"/>
</dbReference>
<dbReference type="InterPro" id="IPR026875">
    <property type="entry name" value="PHydrolase_assoc_dom"/>
</dbReference>